<sequence length="117" mass="12236">MTQQLRPRRRTTVTHAVCGPDRASTLADLVSHAADAAHERPALTGPDYTVSFGELRARTAGVASVMSPGDRSGDSALTVALMTAIPGLALAGPQRLADTLSSIRTEATTVLAQSRLR</sequence>
<reference evidence="1 2" key="1">
    <citation type="submission" date="2017-01" db="EMBL/GenBank/DDBJ databases">
        <authorList>
            <person name="Mah S.A."/>
            <person name="Swanson W.J."/>
            <person name="Moy G.W."/>
            <person name="Vacquier V.D."/>
        </authorList>
    </citation>
    <scope>NUCLEOTIDE SEQUENCE [LARGE SCALE GENOMIC DNA]</scope>
    <source>
        <strain evidence="1 2">CPCC 203464</strain>
    </source>
</reference>
<organism evidence="1 2">
    <name type="scientific">Williamsia sterculiae</name>
    <dbReference type="NCBI Taxonomy" id="1344003"/>
    <lineage>
        <taxon>Bacteria</taxon>
        <taxon>Bacillati</taxon>
        <taxon>Actinomycetota</taxon>
        <taxon>Actinomycetes</taxon>
        <taxon>Mycobacteriales</taxon>
        <taxon>Nocardiaceae</taxon>
        <taxon>Williamsia</taxon>
    </lineage>
</organism>
<name>A0A1N7GQJ8_9NOCA</name>
<proteinExistence type="predicted"/>
<evidence type="ECO:0000313" key="2">
    <source>
        <dbReference type="Proteomes" id="UP000186218"/>
    </source>
</evidence>
<dbReference type="Proteomes" id="UP000186218">
    <property type="component" value="Unassembled WGS sequence"/>
</dbReference>
<evidence type="ECO:0000313" key="1">
    <source>
        <dbReference type="EMBL" id="SIS14852.1"/>
    </source>
</evidence>
<keyword evidence="2" id="KW-1185">Reference proteome</keyword>
<protein>
    <submittedName>
        <fullName evidence="1">Uncharacterized protein</fullName>
    </submittedName>
</protein>
<dbReference type="AlphaFoldDB" id="A0A1N7GQJ8"/>
<dbReference type="STRING" id="1344003.SAMN05445060_2999"/>
<dbReference type="RefSeq" id="WP_143690399.1">
    <property type="nucleotide sequence ID" value="NZ_FTNT01000009.1"/>
</dbReference>
<accession>A0A1N7GQJ8</accession>
<dbReference type="OrthoDB" id="4578623at2"/>
<dbReference type="EMBL" id="FTNT01000009">
    <property type="protein sequence ID" value="SIS14852.1"/>
    <property type="molecule type" value="Genomic_DNA"/>
</dbReference>
<gene>
    <name evidence="1" type="ORF">SAMN05445060_2999</name>
</gene>
<dbReference type="SUPFAM" id="SSF56801">
    <property type="entry name" value="Acetyl-CoA synthetase-like"/>
    <property type="match status" value="1"/>
</dbReference>